<reference evidence="3" key="1">
    <citation type="submission" date="2025-08" db="UniProtKB">
        <authorList>
            <consortium name="RefSeq"/>
        </authorList>
    </citation>
    <scope>IDENTIFICATION</scope>
    <source>
        <tissue evidence="3">Gonads</tissue>
    </source>
</reference>
<feature type="compositionally biased region" description="Polar residues" evidence="1">
    <location>
        <begin position="206"/>
        <end position="240"/>
    </location>
</feature>
<feature type="compositionally biased region" description="Low complexity" evidence="1">
    <location>
        <begin position="241"/>
        <end position="260"/>
    </location>
</feature>
<name>A0A1S3H3G2_LINAN</name>
<keyword evidence="2" id="KW-1185">Reference proteome</keyword>
<evidence type="ECO:0000313" key="3">
    <source>
        <dbReference type="RefSeq" id="XP_013379674.1"/>
    </source>
</evidence>
<dbReference type="RefSeq" id="XP_013379674.1">
    <property type="nucleotide sequence ID" value="XM_013524220.1"/>
</dbReference>
<dbReference type="Proteomes" id="UP000085678">
    <property type="component" value="Unplaced"/>
</dbReference>
<proteinExistence type="predicted"/>
<evidence type="ECO:0000256" key="1">
    <source>
        <dbReference type="SAM" id="MobiDB-lite"/>
    </source>
</evidence>
<dbReference type="AlphaFoldDB" id="A0A1S3H3G2"/>
<organism evidence="2 3">
    <name type="scientific">Lingula anatina</name>
    <name type="common">Brachiopod</name>
    <name type="synonym">Lingula unguis</name>
    <dbReference type="NCBI Taxonomy" id="7574"/>
    <lineage>
        <taxon>Eukaryota</taxon>
        <taxon>Metazoa</taxon>
        <taxon>Spiralia</taxon>
        <taxon>Lophotrochozoa</taxon>
        <taxon>Brachiopoda</taxon>
        <taxon>Linguliformea</taxon>
        <taxon>Lingulata</taxon>
        <taxon>Lingulida</taxon>
        <taxon>Linguloidea</taxon>
        <taxon>Lingulidae</taxon>
        <taxon>Lingula</taxon>
    </lineage>
</organism>
<feature type="region of interest" description="Disordered" evidence="1">
    <location>
        <begin position="206"/>
        <end position="276"/>
    </location>
</feature>
<dbReference type="GeneID" id="106151122"/>
<gene>
    <name evidence="3" type="primary">LOC106151122</name>
</gene>
<evidence type="ECO:0000313" key="2">
    <source>
        <dbReference type="Proteomes" id="UP000085678"/>
    </source>
</evidence>
<dbReference type="KEGG" id="lak:106151122"/>
<accession>A0A1S3H3G2</accession>
<protein>
    <submittedName>
        <fullName evidence="3">Uncharacterized protein LOC106151122</fullName>
    </submittedName>
</protein>
<dbReference type="InParanoid" id="A0A1S3H3G2"/>
<sequence>MYNNLNRFLSVFLHNYVQVSDQTLTTTPLLKPGQTTPLSTVQIISHQGQQKAGPTIQQIQQIIQQHQQKAPSAQGQSIQQSAPTIITQLVTQSMAQMITKPTTAIAASPARPGTAVTIAMPVTITTPMQQQTAGQTTVTVVGTSVSSLATPTVSLSHSVTHTAAPPNVTITQAAVIPSAAAATVTQVSAATAAGVSRPAQTPVIVSEQQGTQQSPVKQVQVTVPPAQTSKPETVISVTSEAGTPGQATQQQQGGDAAAQQSKTPYAMRLRNPPRNT</sequence>